<dbReference type="EMBL" id="FUKJ01000292">
    <property type="protein sequence ID" value="SJM93788.1"/>
    <property type="molecule type" value="Genomic_DNA"/>
</dbReference>
<evidence type="ECO:0000256" key="1">
    <source>
        <dbReference type="SAM" id="MobiDB-lite"/>
    </source>
</evidence>
<protein>
    <submittedName>
        <fullName evidence="3">Uncharacterized protein</fullName>
    </submittedName>
</protein>
<accession>A0A1R4HC08</accession>
<evidence type="ECO:0000313" key="4">
    <source>
        <dbReference type="Proteomes" id="UP000195442"/>
    </source>
</evidence>
<dbReference type="AlphaFoldDB" id="A0A1R4HC08"/>
<gene>
    <name evidence="3" type="ORF">CRENPOLYSF2_3610001</name>
</gene>
<feature type="compositionally biased region" description="Acidic residues" evidence="1">
    <location>
        <begin position="166"/>
        <end position="175"/>
    </location>
</feature>
<keyword evidence="2" id="KW-0812">Transmembrane</keyword>
<evidence type="ECO:0000313" key="3">
    <source>
        <dbReference type="EMBL" id="SJM93788.1"/>
    </source>
</evidence>
<proteinExistence type="predicted"/>
<sequence length="194" mass="22048">MTKDSLGSFIFCFFLFYCYLLTIVMLIPALPVTWLIEIYLDVDFSPHSGELGRIEDSNAVYCVAFYMSMTVFVVKYIRYFFFNPFYKNAQDYLTTAGNILLEKYRQQIQATTTDPNISLSKVYALYGNEILSDNKFEGLAEFFNTQLIFNRQSTCPLDRKHPDGDSYDFDNDYDTSSDSSCSSDSGCSGGCGGD</sequence>
<dbReference type="RefSeq" id="WP_087147523.1">
    <property type="nucleotide sequence ID" value="NZ_FUKJ01000292.1"/>
</dbReference>
<keyword evidence="2" id="KW-1133">Transmembrane helix</keyword>
<organism evidence="3 4">
    <name type="scientific">Crenothrix polyspora</name>
    <dbReference type="NCBI Taxonomy" id="360316"/>
    <lineage>
        <taxon>Bacteria</taxon>
        <taxon>Pseudomonadati</taxon>
        <taxon>Pseudomonadota</taxon>
        <taxon>Gammaproteobacteria</taxon>
        <taxon>Methylococcales</taxon>
        <taxon>Crenotrichaceae</taxon>
        <taxon>Crenothrix</taxon>
    </lineage>
</organism>
<feature type="compositionally biased region" description="Low complexity" evidence="1">
    <location>
        <begin position="176"/>
        <end position="186"/>
    </location>
</feature>
<dbReference type="Proteomes" id="UP000195442">
    <property type="component" value="Unassembled WGS sequence"/>
</dbReference>
<feature type="region of interest" description="Disordered" evidence="1">
    <location>
        <begin position="166"/>
        <end position="194"/>
    </location>
</feature>
<name>A0A1R4HC08_9GAMM</name>
<evidence type="ECO:0000256" key="2">
    <source>
        <dbReference type="SAM" id="Phobius"/>
    </source>
</evidence>
<reference evidence="4" key="1">
    <citation type="submission" date="2017-02" db="EMBL/GenBank/DDBJ databases">
        <authorList>
            <person name="Daims H."/>
        </authorList>
    </citation>
    <scope>NUCLEOTIDE SEQUENCE [LARGE SCALE GENOMIC DNA]</scope>
</reference>
<feature type="transmembrane region" description="Helical" evidence="2">
    <location>
        <begin position="12"/>
        <end position="36"/>
    </location>
</feature>
<keyword evidence="4" id="KW-1185">Reference proteome</keyword>
<feature type="transmembrane region" description="Helical" evidence="2">
    <location>
        <begin position="58"/>
        <end position="77"/>
    </location>
</feature>
<keyword evidence="2" id="KW-0472">Membrane</keyword>